<dbReference type="AlphaFoldDB" id="A0A165GWY2"/>
<accession>A0A165GWY2</accession>
<dbReference type="Gene3D" id="3.40.50.1820">
    <property type="entry name" value="alpha/beta hydrolase"/>
    <property type="match status" value="1"/>
</dbReference>
<dbReference type="InterPro" id="IPR000073">
    <property type="entry name" value="AB_hydrolase_1"/>
</dbReference>
<dbReference type="PANTHER" id="PTHR43798:SF31">
    <property type="entry name" value="AB HYDROLASE SUPERFAMILY PROTEIN YCLE"/>
    <property type="match status" value="1"/>
</dbReference>
<feature type="domain" description="AB hydrolase-1" evidence="2">
    <location>
        <begin position="22"/>
        <end position="256"/>
    </location>
</feature>
<sequence>MAFFETIDGMNLFYVDKGKGQPIVLVHGWSGDHTTFAEPIESLSNDFRVVAYDLRGHGQSDRTDQGLTLRRFAQDLEELMQHLGLSGVTLAGHSMGASTGFEYIRNHGTDRLRSFTIFDMTPKLVNEEGWNLGLWHGEYTRPDADRDLTQMYEEFEGFSRTFMKRTVPYLSETELEEMLKLSASNSPHVLAAMWHAMVTADYRDMLAGITVPAQIVYGDKSTLYSKETAAYLNGQIPDSKVIAFENCTHMLTAENPDRVEEVIRQAAGTPASKA</sequence>
<name>A0A165GWY2_9BACL</name>
<dbReference type="RefSeq" id="WP_063179061.1">
    <property type="nucleotide sequence ID" value="NZ_LQNT01000009.1"/>
</dbReference>
<dbReference type="OrthoDB" id="9805423at2"/>
<reference evidence="3 4" key="1">
    <citation type="submission" date="2016-01" db="EMBL/GenBank/DDBJ databases">
        <title>Whole genome sequencing of Bhargavaea cecembensis T14.</title>
        <authorList>
            <person name="Hong K.W."/>
        </authorList>
    </citation>
    <scope>NUCLEOTIDE SEQUENCE [LARGE SCALE GENOMIC DNA]</scope>
    <source>
        <strain evidence="3 4">T14</strain>
    </source>
</reference>
<evidence type="ECO:0000259" key="2">
    <source>
        <dbReference type="Pfam" id="PF00561"/>
    </source>
</evidence>
<organism evidence="3 4">
    <name type="scientific">Bhargavaea cecembensis</name>
    <dbReference type="NCBI Taxonomy" id="394098"/>
    <lineage>
        <taxon>Bacteria</taxon>
        <taxon>Bacillati</taxon>
        <taxon>Bacillota</taxon>
        <taxon>Bacilli</taxon>
        <taxon>Bacillales</taxon>
        <taxon>Caryophanaceae</taxon>
        <taxon>Bhargavaea</taxon>
    </lineage>
</organism>
<dbReference type="Pfam" id="PF00561">
    <property type="entry name" value="Abhydrolase_1"/>
    <property type="match status" value="1"/>
</dbReference>
<evidence type="ECO:0000313" key="4">
    <source>
        <dbReference type="Proteomes" id="UP000076490"/>
    </source>
</evidence>
<dbReference type="GO" id="GO:0016787">
    <property type="term" value="F:hydrolase activity"/>
    <property type="evidence" value="ECO:0007669"/>
    <property type="project" value="UniProtKB-KW"/>
</dbReference>
<protein>
    <submittedName>
        <fullName evidence="3">Alpha/beta hydrolase</fullName>
    </submittedName>
</protein>
<gene>
    <name evidence="3" type="ORF">AV656_03425</name>
</gene>
<dbReference type="PANTHER" id="PTHR43798">
    <property type="entry name" value="MONOACYLGLYCEROL LIPASE"/>
    <property type="match status" value="1"/>
</dbReference>
<dbReference type="Proteomes" id="UP000076490">
    <property type="component" value="Unassembled WGS sequence"/>
</dbReference>
<comment type="caution">
    <text evidence="3">The sequence shown here is derived from an EMBL/GenBank/DDBJ whole genome shotgun (WGS) entry which is preliminary data.</text>
</comment>
<dbReference type="InterPro" id="IPR050266">
    <property type="entry name" value="AB_hydrolase_sf"/>
</dbReference>
<proteinExistence type="predicted"/>
<dbReference type="GO" id="GO:0016020">
    <property type="term" value="C:membrane"/>
    <property type="evidence" value="ECO:0007669"/>
    <property type="project" value="TreeGrafter"/>
</dbReference>
<dbReference type="EMBL" id="LQNT01000009">
    <property type="protein sequence ID" value="KZE37995.1"/>
    <property type="molecule type" value="Genomic_DNA"/>
</dbReference>
<evidence type="ECO:0000313" key="3">
    <source>
        <dbReference type="EMBL" id="KZE37995.1"/>
    </source>
</evidence>
<dbReference type="InterPro" id="IPR029058">
    <property type="entry name" value="AB_hydrolase_fold"/>
</dbReference>
<keyword evidence="1 3" id="KW-0378">Hydrolase</keyword>
<dbReference type="SUPFAM" id="SSF53474">
    <property type="entry name" value="alpha/beta-Hydrolases"/>
    <property type="match status" value="1"/>
</dbReference>
<evidence type="ECO:0000256" key="1">
    <source>
        <dbReference type="ARBA" id="ARBA00022801"/>
    </source>
</evidence>